<dbReference type="GO" id="GO:0004519">
    <property type="term" value="F:endonuclease activity"/>
    <property type="evidence" value="ECO:0007669"/>
    <property type="project" value="UniProtKB-KW"/>
</dbReference>
<dbReference type="InterPro" id="IPR017451">
    <property type="entry name" value="F-box-assoc_interact_dom"/>
</dbReference>
<evidence type="ECO:0000256" key="7">
    <source>
        <dbReference type="SAM" id="MobiDB-lite"/>
    </source>
</evidence>
<dbReference type="Pfam" id="PF07734">
    <property type="entry name" value="FBA_1"/>
    <property type="match status" value="1"/>
</dbReference>
<dbReference type="GO" id="GO:0016787">
    <property type="term" value="F:hydrolase activity"/>
    <property type="evidence" value="ECO:0007669"/>
    <property type="project" value="UniProtKB-KW"/>
</dbReference>
<accession>A0A834W817</accession>
<dbReference type="PANTHER" id="PTHR37984:SF5">
    <property type="entry name" value="PROTEIN NYNRIN-LIKE"/>
    <property type="match status" value="1"/>
</dbReference>
<evidence type="ECO:0000256" key="6">
    <source>
        <dbReference type="ARBA" id="ARBA00022918"/>
    </source>
</evidence>
<keyword evidence="6" id="KW-0695">RNA-directed DNA polymerase</keyword>
<dbReference type="AlphaFoldDB" id="A0A834W817"/>
<evidence type="ECO:0000256" key="4">
    <source>
        <dbReference type="ARBA" id="ARBA00022759"/>
    </source>
</evidence>
<dbReference type="InterPro" id="IPR006527">
    <property type="entry name" value="F-box-assoc_dom_typ1"/>
</dbReference>
<feature type="compositionally biased region" description="Basic and acidic residues" evidence="7">
    <location>
        <begin position="237"/>
        <end position="248"/>
    </location>
</feature>
<evidence type="ECO:0000259" key="9">
    <source>
        <dbReference type="Pfam" id="PF17917"/>
    </source>
</evidence>
<dbReference type="Pfam" id="PF17917">
    <property type="entry name" value="RT_RNaseH"/>
    <property type="match status" value="1"/>
</dbReference>
<evidence type="ECO:0000313" key="11">
    <source>
        <dbReference type="Proteomes" id="UP000634136"/>
    </source>
</evidence>
<feature type="domain" description="F-box associated beta-propeller type 1" evidence="8">
    <location>
        <begin position="292"/>
        <end position="480"/>
    </location>
</feature>
<comment type="caution">
    <text evidence="10">The sequence shown here is derived from an EMBL/GenBank/DDBJ whole genome shotgun (WGS) entry which is preliminary data.</text>
</comment>
<dbReference type="Gene3D" id="3.10.20.370">
    <property type="match status" value="1"/>
</dbReference>
<reference evidence="10" key="1">
    <citation type="submission" date="2020-09" db="EMBL/GenBank/DDBJ databases">
        <title>Genome-Enabled Discovery of Anthraquinone Biosynthesis in Senna tora.</title>
        <authorList>
            <person name="Kang S.-H."/>
            <person name="Pandey R.P."/>
            <person name="Lee C.-M."/>
            <person name="Sim J.-S."/>
            <person name="Jeong J.-T."/>
            <person name="Choi B.-S."/>
            <person name="Jung M."/>
            <person name="Ginzburg D."/>
            <person name="Zhao K."/>
            <person name="Won S.Y."/>
            <person name="Oh T.-J."/>
            <person name="Yu Y."/>
            <person name="Kim N.-H."/>
            <person name="Lee O.R."/>
            <person name="Lee T.-H."/>
            <person name="Bashyal P."/>
            <person name="Kim T.-S."/>
            <person name="Lee W.-H."/>
            <person name="Kawkins C."/>
            <person name="Kim C.-K."/>
            <person name="Kim J.S."/>
            <person name="Ahn B.O."/>
            <person name="Rhee S.Y."/>
            <person name="Sohng J.K."/>
        </authorList>
    </citation>
    <scope>NUCLEOTIDE SEQUENCE</scope>
    <source>
        <tissue evidence="10">Leaf</tissue>
    </source>
</reference>
<dbReference type="NCBIfam" id="TIGR01640">
    <property type="entry name" value="F_box_assoc_1"/>
    <property type="match status" value="1"/>
</dbReference>
<feature type="compositionally biased region" description="Basic and acidic residues" evidence="7">
    <location>
        <begin position="255"/>
        <end position="271"/>
    </location>
</feature>
<keyword evidence="3" id="KW-0540">Nuclease</keyword>
<protein>
    <submittedName>
        <fullName evidence="10">F-box/kelch-repeat protein</fullName>
    </submittedName>
</protein>
<feature type="domain" description="Reverse transcriptase RNase H-like" evidence="9">
    <location>
        <begin position="12"/>
        <end position="109"/>
    </location>
</feature>
<sequence>MTQAPVLVLPNFQTIFVVETDASNTGVGAVLSQEGHPVAFFSKKLSKKLSQASAYVRELYAITQAIMKWRHYLLGRRFVVKTDHKSLRELIRQVVQTPEQQFYLSKLMGFDFEIVYRTGKTNLAADALSRQEASEIDCEGSIHVLSEARHEIFEAIKQANLQDDELQDLHQLFTQKQLPSSYTVKEGMMLNEVLVEWEGGTRDDATWEDWTQLKKTFPDIQLEDKLVFEGGNIDMEAKKGIGPEKDVEPSPITKQAEEAKSSSPKEEGPMREKRKKKTPAWTRDYLIGFLLLEDYHDLFVWNPSTGSCCKVLTHLTMPFQFPSYIYGFGYDAFNDDYLIVRAKSNVYDDNCPSVFEFFSVKANSWEQIEQDTNFLSVKAMERPRTGLFMNGAIHWLAFRIRHRPSVKFILAFNLTERNFMEIPLLDYFYMDFCYLGTMGGCLSLCDVSDYAAEIWLMKEYGVKESWTRPFVVPLFNIPPNHFFFSLGLTQSGEIVGTDGRAGLVKCNDKGEVLEHRQYFDNANDRLFEAVTYTETLLSFPGR</sequence>
<gene>
    <name evidence="10" type="ORF">G2W53_034701</name>
</gene>
<keyword evidence="1" id="KW-0808">Transferase</keyword>
<evidence type="ECO:0000256" key="1">
    <source>
        <dbReference type="ARBA" id="ARBA00022679"/>
    </source>
</evidence>
<evidence type="ECO:0000259" key="8">
    <source>
        <dbReference type="Pfam" id="PF07734"/>
    </source>
</evidence>
<evidence type="ECO:0000256" key="3">
    <source>
        <dbReference type="ARBA" id="ARBA00022722"/>
    </source>
</evidence>
<evidence type="ECO:0000256" key="2">
    <source>
        <dbReference type="ARBA" id="ARBA00022695"/>
    </source>
</evidence>
<dbReference type="InterPro" id="IPR043502">
    <property type="entry name" value="DNA/RNA_pol_sf"/>
</dbReference>
<name>A0A834W817_9FABA</name>
<evidence type="ECO:0000313" key="10">
    <source>
        <dbReference type="EMBL" id="KAF7813725.1"/>
    </source>
</evidence>
<dbReference type="SUPFAM" id="SSF56672">
    <property type="entry name" value="DNA/RNA polymerases"/>
    <property type="match status" value="1"/>
</dbReference>
<dbReference type="EMBL" id="JAAIUW010000010">
    <property type="protein sequence ID" value="KAF7813725.1"/>
    <property type="molecule type" value="Genomic_DNA"/>
</dbReference>
<evidence type="ECO:0000256" key="5">
    <source>
        <dbReference type="ARBA" id="ARBA00022801"/>
    </source>
</evidence>
<dbReference type="OrthoDB" id="591557at2759"/>
<keyword evidence="5" id="KW-0378">Hydrolase</keyword>
<dbReference type="InterPro" id="IPR041373">
    <property type="entry name" value="RT_RNaseH"/>
</dbReference>
<dbReference type="GO" id="GO:0003964">
    <property type="term" value="F:RNA-directed DNA polymerase activity"/>
    <property type="evidence" value="ECO:0007669"/>
    <property type="project" value="UniProtKB-KW"/>
</dbReference>
<keyword evidence="4" id="KW-0255">Endonuclease</keyword>
<dbReference type="Proteomes" id="UP000634136">
    <property type="component" value="Unassembled WGS sequence"/>
</dbReference>
<organism evidence="10 11">
    <name type="scientific">Senna tora</name>
    <dbReference type="NCBI Taxonomy" id="362788"/>
    <lineage>
        <taxon>Eukaryota</taxon>
        <taxon>Viridiplantae</taxon>
        <taxon>Streptophyta</taxon>
        <taxon>Embryophyta</taxon>
        <taxon>Tracheophyta</taxon>
        <taxon>Spermatophyta</taxon>
        <taxon>Magnoliopsida</taxon>
        <taxon>eudicotyledons</taxon>
        <taxon>Gunneridae</taxon>
        <taxon>Pentapetalae</taxon>
        <taxon>rosids</taxon>
        <taxon>fabids</taxon>
        <taxon>Fabales</taxon>
        <taxon>Fabaceae</taxon>
        <taxon>Caesalpinioideae</taxon>
        <taxon>Cassia clade</taxon>
        <taxon>Senna</taxon>
    </lineage>
</organism>
<keyword evidence="2" id="KW-0548">Nucleotidyltransferase</keyword>
<dbReference type="PANTHER" id="PTHR37984">
    <property type="entry name" value="PROTEIN CBG26694"/>
    <property type="match status" value="1"/>
</dbReference>
<keyword evidence="11" id="KW-1185">Reference proteome</keyword>
<dbReference type="CDD" id="cd09274">
    <property type="entry name" value="RNase_HI_RT_Ty3"/>
    <property type="match status" value="1"/>
</dbReference>
<proteinExistence type="predicted"/>
<dbReference type="InterPro" id="IPR050951">
    <property type="entry name" value="Retrovirus_Pol_polyprotein"/>
</dbReference>
<feature type="region of interest" description="Disordered" evidence="7">
    <location>
        <begin position="237"/>
        <end position="276"/>
    </location>
</feature>